<proteinExistence type="predicted"/>
<organism evidence="1 2">
    <name type="scientific">Paenibacillus puldeungensis</name>
    <dbReference type="NCBI Taxonomy" id="696536"/>
    <lineage>
        <taxon>Bacteria</taxon>
        <taxon>Bacillati</taxon>
        <taxon>Bacillota</taxon>
        <taxon>Bacilli</taxon>
        <taxon>Bacillales</taxon>
        <taxon>Paenibacillaceae</taxon>
        <taxon>Paenibacillus</taxon>
    </lineage>
</organism>
<keyword evidence="2" id="KW-1185">Reference proteome</keyword>
<dbReference type="Proteomes" id="UP001597262">
    <property type="component" value="Unassembled WGS sequence"/>
</dbReference>
<evidence type="ECO:0000313" key="1">
    <source>
        <dbReference type="EMBL" id="MFD1179705.1"/>
    </source>
</evidence>
<name>A0ABW3S6X0_9BACL</name>
<dbReference type="RefSeq" id="WP_379322127.1">
    <property type="nucleotide sequence ID" value="NZ_JBHTLM010000040.1"/>
</dbReference>
<reference evidence="2" key="1">
    <citation type="journal article" date="2019" name="Int. J. Syst. Evol. Microbiol.">
        <title>The Global Catalogue of Microorganisms (GCM) 10K type strain sequencing project: providing services to taxonomists for standard genome sequencing and annotation.</title>
        <authorList>
            <consortium name="The Broad Institute Genomics Platform"/>
            <consortium name="The Broad Institute Genome Sequencing Center for Infectious Disease"/>
            <person name="Wu L."/>
            <person name="Ma J."/>
        </authorList>
    </citation>
    <scope>NUCLEOTIDE SEQUENCE [LARGE SCALE GENOMIC DNA]</scope>
    <source>
        <strain evidence="2">CCUG 59189</strain>
    </source>
</reference>
<protein>
    <submittedName>
        <fullName evidence="1">Uncharacterized protein</fullName>
    </submittedName>
</protein>
<comment type="caution">
    <text evidence="1">The sequence shown here is derived from an EMBL/GenBank/DDBJ whole genome shotgun (WGS) entry which is preliminary data.</text>
</comment>
<dbReference type="EMBL" id="JBHTLM010000040">
    <property type="protein sequence ID" value="MFD1179705.1"/>
    <property type="molecule type" value="Genomic_DNA"/>
</dbReference>
<gene>
    <name evidence="1" type="ORF">ACFQ3W_25860</name>
</gene>
<evidence type="ECO:0000313" key="2">
    <source>
        <dbReference type="Proteomes" id="UP001597262"/>
    </source>
</evidence>
<accession>A0ABW3S6X0</accession>
<sequence length="67" mass="7840">TSNHKSYIVQKSNIAMALDQFFEKDDHRGLDFLLSFFGIRLIQLRQLRGLKAREKAGITRKKTVHRP</sequence>
<feature type="non-terminal residue" evidence="1">
    <location>
        <position position="1"/>
    </location>
</feature>